<evidence type="ECO:0000313" key="3">
    <source>
        <dbReference type="EMBL" id="CAA7021061.1"/>
    </source>
</evidence>
<dbReference type="SUPFAM" id="SSF53098">
    <property type="entry name" value="Ribonuclease H-like"/>
    <property type="match status" value="1"/>
</dbReference>
<feature type="domain" description="Integrase catalytic" evidence="2">
    <location>
        <begin position="1"/>
        <end position="129"/>
    </location>
</feature>
<organism evidence="3 4">
    <name type="scientific">Microthlaspi erraticum</name>
    <dbReference type="NCBI Taxonomy" id="1685480"/>
    <lineage>
        <taxon>Eukaryota</taxon>
        <taxon>Viridiplantae</taxon>
        <taxon>Streptophyta</taxon>
        <taxon>Embryophyta</taxon>
        <taxon>Tracheophyta</taxon>
        <taxon>Spermatophyta</taxon>
        <taxon>Magnoliopsida</taxon>
        <taxon>eudicotyledons</taxon>
        <taxon>Gunneridae</taxon>
        <taxon>Pentapetalae</taxon>
        <taxon>rosids</taxon>
        <taxon>malvids</taxon>
        <taxon>Brassicales</taxon>
        <taxon>Brassicaceae</taxon>
        <taxon>Coluteocarpeae</taxon>
        <taxon>Microthlaspi</taxon>
    </lineage>
</organism>
<dbReference type="InterPro" id="IPR012337">
    <property type="entry name" value="RNaseH-like_sf"/>
</dbReference>
<dbReference type="InterPro" id="IPR039537">
    <property type="entry name" value="Retrotran_Ty1/copia-like"/>
</dbReference>
<dbReference type="InterPro" id="IPR057670">
    <property type="entry name" value="SH3_retrovirus"/>
</dbReference>
<reference evidence="3" key="1">
    <citation type="submission" date="2020-01" db="EMBL/GenBank/DDBJ databases">
        <authorList>
            <person name="Mishra B."/>
        </authorList>
    </citation>
    <scope>NUCLEOTIDE SEQUENCE [LARGE SCALE GENOMIC DNA]</scope>
</reference>
<dbReference type="Proteomes" id="UP000467841">
    <property type="component" value="Unassembled WGS sequence"/>
</dbReference>
<comment type="caution">
    <text evidence="3">The sequence shown here is derived from an EMBL/GenBank/DDBJ whole genome shotgun (WGS) entry which is preliminary data.</text>
</comment>
<evidence type="ECO:0000256" key="1">
    <source>
        <dbReference type="SAM" id="MobiDB-lite"/>
    </source>
</evidence>
<dbReference type="Pfam" id="PF00665">
    <property type="entry name" value="rve"/>
    <property type="match status" value="1"/>
</dbReference>
<dbReference type="Gene3D" id="3.30.420.10">
    <property type="entry name" value="Ribonuclease H-like superfamily/Ribonuclease H"/>
    <property type="match status" value="1"/>
</dbReference>
<dbReference type="OrthoDB" id="6776856at2759"/>
<feature type="region of interest" description="Disordered" evidence="1">
    <location>
        <begin position="229"/>
        <end position="254"/>
    </location>
</feature>
<gene>
    <name evidence="3" type="ORF">MERR_LOCUS8296</name>
</gene>
<proteinExistence type="predicted"/>
<dbReference type="GO" id="GO:0015074">
    <property type="term" value="P:DNA integration"/>
    <property type="evidence" value="ECO:0007669"/>
    <property type="project" value="InterPro"/>
</dbReference>
<dbReference type="InterPro" id="IPR001584">
    <property type="entry name" value="Integrase_cat-core"/>
</dbReference>
<protein>
    <recommendedName>
        <fullName evidence="2">Integrase catalytic domain-containing protein</fullName>
    </recommendedName>
</protein>
<accession>A0A6D2I2A4</accession>
<evidence type="ECO:0000313" key="4">
    <source>
        <dbReference type="Proteomes" id="UP000467841"/>
    </source>
</evidence>
<sequence>MWAIFKQEKSEAFERFKAFKTLVEKELGKHILTLKTDRGGEFTSREFQEFCEESGIKRHLTAPYTPQQNGVVERRNQTLMEMTRSILKAMKVPNYLWGEAVRHATYIINRVHTKALEKKTPYESLREKKPNLGHLRVFGCVAYAKVEAGHLKKLDDKSESLVHLGIEPGSKPYRLYNPSTRRIVVSRDVFFDEKTNWSWKETEDGPSMDPGMFHMIWRGIVDTGEGPVIVNNQPHEYTQEENEAENHGGDDHKR</sequence>
<dbReference type="PANTHER" id="PTHR42648:SF25">
    <property type="entry name" value="RNA-DIRECTED DNA POLYMERASE"/>
    <property type="match status" value="1"/>
</dbReference>
<dbReference type="Pfam" id="PF25597">
    <property type="entry name" value="SH3_retrovirus"/>
    <property type="match status" value="1"/>
</dbReference>
<dbReference type="PROSITE" id="PS50994">
    <property type="entry name" value="INTEGRASE"/>
    <property type="match status" value="1"/>
</dbReference>
<name>A0A6D2I2A4_9BRAS</name>
<dbReference type="EMBL" id="CACVBM020000577">
    <property type="protein sequence ID" value="CAA7021061.1"/>
    <property type="molecule type" value="Genomic_DNA"/>
</dbReference>
<dbReference type="PANTHER" id="PTHR42648">
    <property type="entry name" value="TRANSPOSASE, PUTATIVE-RELATED"/>
    <property type="match status" value="1"/>
</dbReference>
<dbReference type="InterPro" id="IPR036397">
    <property type="entry name" value="RNaseH_sf"/>
</dbReference>
<dbReference type="AlphaFoldDB" id="A0A6D2I2A4"/>
<evidence type="ECO:0000259" key="2">
    <source>
        <dbReference type="PROSITE" id="PS50994"/>
    </source>
</evidence>
<keyword evidence="4" id="KW-1185">Reference proteome</keyword>
<feature type="compositionally biased region" description="Basic and acidic residues" evidence="1">
    <location>
        <begin position="244"/>
        <end position="254"/>
    </location>
</feature>
<dbReference type="GO" id="GO:0003676">
    <property type="term" value="F:nucleic acid binding"/>
    <property type="evidence" value="ECO:0007669"/>
    <property type="project" value="InterPro"/>
</dbReference>